<gene>
    <name evidence="1" type="ORF">SALB_00991</name>
</gene>
<dbReference type="EMBL" id="BHXC01000006">
    <property type="protein sequence ID" value="GCB88321.1"/>
    <property type="molecule type" value="Genomic_DNA"/>
</dbReference>
<proteinExistence type="predicted"/>
<reference evidence="1 2" key="1">
    <citation type="journal article" date="2019" name="Microbiol. Resour. Announc.">
        <title>Draft Genome Sequence of the Most Traditional epsilon-Poly-l-Lysine Producer, Streptomyces albulus NBRC14147.</title>
        <authorList>
            <person name="Yamanaka K."/>
            <person name="Hamano Y."/>
        </authorList>
    </citation>
    <scope>NUCLEOTIDE SEQUENCE [LARGE SCALE GENOMIC DNA]</scope>
    <source>
        <strain evidence="1 2">NBRC 14147</strain>
    </source>
</reference>
<sequence>MQTAYTQLALRTTEGLDAERLHLARETLRELQRRLESELP</sequence>
<comment type="caution">
    <text evidence="1">The sequence shown here is derived from an EMBL/GenBank/DDBJ whole genome shotgun (WGS) entry which is preliminary data.</text>
</comment>
<name>A0A401QSD7_STRNR</name>
<dbReference type="Proteomes" id="UP000288351">
    <property type="component" value="Unassembled WGS sequence"/>
</dbReference>
<accession>A0A401QSD7</accession>
<organism evidence="1 2">
    <name type="scientific">Streptomyces noursei</name>
    <name type="common">Streptomyces albulus</name>
    <dbReference type="NCBI Taxonomy" id="1971"/>
    <lineage>
        <taxon>Bacteria</taxon>
        <taxon>Bacillati</taxon>
        <taxon>Actinomycetota</taxon>
        <taxon>Actinomycetes</taxon>
        <taxon>Kitasatosporales</taxon>
        <taxon>Streptomycetaceae</taxon>
        <taxon>Streptomyces</taxon>
    </lineage>
</organism>
<evidence type="ECO:0000313" key="2">
    <source>
        <dbReference type="Proteomes" id="UP000288351"/>
    </source>
</evidence>
<evidence type="ECO:0000313" key="1">
    <source>
        <dbReference type="EMBL" id="GCB88321.1"/>
    </source>
</evidence>
<dbReference type="AlphaFoldDB" id="A0A401QSD7"/>
<dbReference type="RefSeq" id="WP_020929564.1">
    <property type="nucleotide sequence ID" value="NZ_BHXC01000006.1"/>
</dbReference>
<protein>
    <submittedName>
        <fullName evidence="1">Uncharacterized protein</fullName>
    </submittedName>
</protein>